<accession>A0A8J2VLD9</accession>
<dbReference type="PRINTS" id="PR00040">
    <property type="entry name" value="HTHMERR"/>
</dbReference>
<dbReference type="SMART" id="SM00422">
    <property type="entry name" value="HTH_MERR"/>
    <property type="match status" value="1"/>
</dbReference>
<sequence length="122" mass="14314">MYTINEVAQICDLSAHTLRFYDKEGLLPFISRNKTGNRMFSEDDLEIVKLICCLKNTGMPIKDIKHYIDLLMEGDETFDTRKQIILDHRKEVMRQISELKKNLNIIDLKVAFYNSNRTDILS</sequence>
<dbReference type="AlphaFoldDB" id="A0A8J2VLD9"/>
<dbReference type="PANTHER" id="PTHR30204">
    <property type="entry name" value="REDOX-CYCLING DRUG-SENSING TRANSCRIPTIONAL ACTIVATOR SOXR"/>
    <property type="match status" value="1"/>
</dbReference>
<evidence type="ECO:0000256" key="1">
    <source>
        <dbReference type="ARBA" id="ARBA00023125"/>
    </source>
</evidence>
<organism evidence="3 4">
    <name type="scientific">Pullulanibacillus camelliae</name>
    <dbReference type="NCBI Taxonomy" id="1707096"/>
    <lineage>
        <taxon>Bacteria</taxon>
        <taxon>Bacillati</taxon>
        <taxon>Bacillota</taxon>
        <taxon>Bacilli</taxon>
        <taxon>Bacillales</taxon>
        <taxon>Sporolactobacillaceae</taxon>
        <taxon>Pullulanibacillus</taxon>
    </lineage>
</organism>
<dbReference type="PANTHER" id="PTHR30204:SF82">
    <property type="entry name" value="TRANSCRIPTIONAL REGULATOR, MERR FAMILY"/>
    <property type="match status" value="1"/>
</dbReference>
<keyword evidence="4" id="KW-1185">Reference proteome</keyword>
<dbReference type="CDD" id="cd01109">
    <property type="entry name" value="HTH_YyaN"/>
    <property type="match status" value="1"/>
</dbReference>
<dbReference type="GO" id="GO:0003677">
    <property type="term" value="F:DNA binding"/>
    <property type="evidence" value="ECO:0007669"/>
    <property type="project" value="UniProtKB-KW"/>
</dbReference>
<feature type="domain" description="HTH merR-type" evidence="2">
    <location>
        <begin position="1"/>
        <end position="70"/>
    </location>
</feature>
<dbReference type="EMBL" id="BMIR01000002">
    <property type="protein sequence ID" value="GGE31153.1"/>
    <property type="molecule type" value="Genomic_DNA"/>
</dbReference>
<reference evidence="3" key="1">
    <citation type="journal article" date="2014" name="Int. J. Syst. Evol. Microbiol.">
        <title>Complete genome sequence of Corynebacterium casei LMG S-19264T (=DSM 44701T), isolated from a smear-ripened cheese.</title>
        <authorList>
            <consortium name="US DOE Joint Genome Institute (JGI-PGF)"/>
            <person name="Walter F."/>
            <person name="Albersmeier A."/>
            <person name="Kalinowski J."/>
            <person name="Ruckert C."/>
        </authorList>
    </citation>
    <scope>NUCLEOTIDE SEQUENCE</scope>
    <source>
        <strain evidence="3">CGMCC 1.15371</strain>
    </source>
</reference>
<keyword evidence="1" id="KW-0238">DNA-binding</keyword>
<dbReference type="Pfam" id="PF13411">
    <property type="entry name" value="MerR_1"/>
    <property type="match status" value="1"/>
</dbReference>
<protein>
    <submittedName>
        <fullName evidence="3">MerR family transcriptional regulator</fullName>
    </submittedName>
</protein>
<evidence type="ECO:0000259" key="2">
    <source>
        <dbReference type="PROSITE" id="PS50937"/>
    </source>
</evidence>
<reference evidence="3" key="2">
    <citation type="submission" date="2020-09" db="EMBL/GenBank/DDBJ databases">
        <authorList>
            <person name="Sun Q."/>
            <person name="Zhou Y."/>
        </authorList>
    </citation>
    <scope>NUCLEOTIDE SEQUENCE</scope>
    <source>
        <strain evidence="3">CGMCC 1.15371</strain>
    </source>
</reference>
<dbReference type="Proteomes" id="UP000628775">
    <property type="component" value="Unassembled WGS sequence"/>
</dbReference>
<dbReference type="InterPro" id="IPR000551">
    <property type="entry name" value="MerR-type_HTH_dom"/>
</dbReference>
<dbReference type="GO" id="GO:0003700">
    <property type="term" value="F:DNA-binding transcription factor activity"/>
    <property type="evidence" value="ECO:0007669"/>
    <property type="project" value="InterPro"/>
</dbReference>
<gene>
    <name evidence="3" type="ORF">GCM10011391_07270</name>
</gene>
<dbReference type="RefSeq" id="WP_188689297.1">
    <property type="nucleotide sequence ID" value="NZ_BMIR01000002.1"/>
</dbReference>
<dbReference type="InterPro" id="IPR009061">
    <property type="entry name" value="DNA-bd_dom_put_sf"/>
</dbReference>
<evidence type="ECO:0000313" key="4">
    <source>
        <dbReference type="Proteomes" id="UP000628775"/>
    </source>
</evidence>
<dbReference type="PROSITE" id="PS50937">
    <property type="entry name" value="HTH_MERR_2"/>
    <property type="match status" value="1"/>
</dbReference>
<name>A0A8J2VLD9_9BACL</name>
<dbReference type="SUPFAM" id="SSF46955">
    <property type="entry name" value="Putative DNA-binding domain"/>
    <property type="match status" value="1"/>
</dbReference>
<evidence type="ECO:0000313" key="3">
    <source>
        <dbReference type="EMBL" id="GGE31153.1"/>
    </source>
</evidence>
<comment type="caution">
    <text evidence="3">The sequence shown here is derived from an EMBL/GenBank/DDBJ whole genome shotgun (WGS) entry which is preliminary data.</text>
</comment>
<dbReference type="Gene3D" id="1.10.1660.10">
    <property type="match status" value="1"/>
</dbReference>
<proteinExistence type="predicted"/>
<dbReference type="InterPro" id="IPR047057">
    <property type="entry name" value="MerR_fam"/>
</dbReference>